<name>A0A6M3JLS0_9ZZZZ</name>
<dbReference type="Pfam" id="PF01555">
    <property type="entry name" value="N6_N4_Mtase"/>
    <property type="match status" value="1"/>
</dbReference>
<dbReference type="EMBL" id="MT141751">
    <property type="protein sequence ID" value="QJA69952.1"/>
    <property type="molecule type" value="Genomic_DNA"/>
</dbReference>
<evidence type="ECO:0000256" key="1">
    <source>
        <dbReference type="ARBA" id="ARBA00006594"/>
    </source>
</evidence>
<keyword evidence="2 5" id="KW-0489">Methyltransferase</keyword>
<protein>
    <submittedName>
        <fullName evidence="5">Putative methyltransferase</fullName>
    </submittedName>
</protein>
<evidence type="ECO:0000313" key="6">
    <source>
        <dbReference type="EMBL" id="QJA93338.1"/>
    </source>
</evidence>
<dbReference type="EMBL" id="MT143141">
    <property type="protein sequence ID" value="QJA93338.1"/>
    <property type="molecule type" value="Genomic_DNA"/>
</dbReference>
<evidence type="ECO:0000256" key="2">
    <source>
        <dbReference type="ARBA" id="ARBA00022603"/>
    </source>
</evidence>
<dbReference type="GO" id="GO:0032259">
    <property type="term" value="P:methylation"/>
    <property type="evidence" value="ECO:0007669"/>
    <property type="project" value="UniProtKB-KW"/>
</dbReference>
<dbReference type="PRINTS" id="PR00508">
    <property type="entry name" value="S21N4MTFRASE"/>
</dbReference>
<dbReference type="Gene3D" id="3.40.50.150">
    <property type="entry name" value="Vaccinia Virus protein VP39"/>
    <property type="match status" value="1"/>
</dbReference>
<dbReference type="PROSITE" id="PS00092">
    <property type="entry name" value="N6_MTASE"/>
    <property type="match status" value="1"/>
</dbReference>
<sequence>MMKLYYENKMGKLYLGDIKDFKSDKLKESCSLVITDPPYAKEYNYLWDIIGEKSSILLKDGGSLITLLGHTQLPYAIESLNKYLRYWWICGLKNNPYNKRIFGKKVYAHFKPALWYLKGKRGDSKYPIDFISTKYGDWDKSKHIQAQPVVWFEHYIEKLTQENDLVIDFFAGSGSSIRAAEKLNRRWMAIEIDENNCKIIKGKLTNGRDTNDRNTR</sequence>
<evidence type="ECO:0000259" key="4">
    <source>
        <dbReference type="Pfam" id="PF01555"/>
    </source>
</evidence>
<dbReference type="InterPro" id="IPR002052">
    <property type="entry name" value="DNA_methylase_N6_adenine_CS"/>
</dbReference>
<accession>A0A6M3JLS0</accession>
<reference evidence="5" key="1">
    <citation type="submission" date="2020-03" db="EMBL/GenBank/DDBJ databases">
        <title>The deep terrestrial virosphere.</title>
        <authorList>
            <person name="Holmfeldt K."/>
            <person name="Nilsson E."/>
            <person name="Simone D."/>
            <person name="Lopez-Fernandez M."/>
            <person name="Wu X."/>
            <person name="de Brujin I."/>
            <person name="Lundin D."/>
            <person name="Andersson A."/>
            <person name="Bertilsson S."/>
            <person name="Dopson M."/>
        </authorList>
    </citation>
    <scope>NUCLEOTIDE SEQUENCE</scope>
    <source>
        <strain evidence="5">MM415A04115</strain>
        <strain evidence="6">MM415B04260</strain>
    </source>
</reference>
<dbReference type="InterPro" id="IPR001091">
    <property type="entry name" value="RM_Methyltransferase"/>
</dbReference>
<keyword evidence="3 5" id="KW-0808">Transferase</keyword>
<organism evidence="5">
    <name type="scientific">viral metagenome</name>
    <dbReference type="NCBI Taxonomy" id="1070528"/>
    <lineage>
        <taxon>unclassified sequences</taxon>
        <taxon>metagenomes</taxon>
        <taxon>organismal metagenomes</taxon>
    </lineage>
</organism>
<dbReference type="SUPFAM" id="SSF53335">
    <property type="entry name" value="S-adenosyl-L-methionine-dependent methyltransferases"/>
    <property type="match status" value="1"/>
</dbReference>
<evidence type="ECO:0000313" key="5">
    <source>
        <dbReference type="EMBL" id="QJA69952.1"/>
    </source>
</evidence>
<comment type="similarity">
    <text evidence="1">Belongs to the N(4)/N(6)-methyltransferase family.</text>
</comment>
<evidence type="ECO:0000256" key="3">
    <source>
        <dbReference type="ARBA" id="ARBA00022679"/>
    </source>
</evidence>
<dbReference type="AlphaFoldDB" id="A0A6M3JLS0"/>
<gene>
    <name evidence="5" type="ORF">MM415A04115_0002</name>
    <name evidence="6" type="ORF">MM415B04260_0010</name>
</gene>
<dbReference type="InterPro" id="IPR029063">
    <property type="entry name" value="SAM-dependent_MTases_sf"/>
</dbReference>
<dbReference type="InterPro" id="IPR002941">
    <property type="entry name" value="DNA_methylase_N4/N6"/>
</dbReference>
<feature type="domain" description="DNA methylase N-4/N-6" evidence="4">
    <location>
        <begin position="135"/>
        <end position="201"/>
    </location>
</feature>
<dbReference type="GO" id="GO:0003677">
    <property type="term" value="F:DNA binding"/>
    <property type="evidence" value="ECO:0007669"/>
    <property type="project" value="InterPro"/>
</dbReference>
<proteinExistence type="inferred from homology"/>
<dbReference type="GO" id="GO:0008170">
    <property type="term" value="F:N-methyltransferase activity"/>
    <property type="evidence" value="ECO:0007669"/>
    <property type="project" value="InterPro"/>
</dbReference>